<gene>
    <name evidence="2" type="ORF">AVDCRST_MAG40-471</name>
</gene>
<feature type="non-terminal residue" evidence="2">
    <location>
        <position position="1"/>
    </location>
</feature>
<feature type="region of interest" description="Disordered" evidence="1">
    <location>
        <begin position="57"/>
        <end position="76"/>
    </location>
</feature>
<evidence type="ECO:0000313" key="2">
    <source>
        <dbReference type="EMBL" id="CAA9302889.1"/>
    </source>
</evidence>
<evidence type="ECO:0000256" key="1">
    <source>
        <dbReference type="SAM" id="MobiDB-lite"/>
    </source>
</evidence>
<feature type="region of interest" description="Disordered" evidence="1">
    <location>
        <begin position="291"/>
        <end position="328"/>
    </location>
</feature>
<feature type="region of interest" description="Disordered" evidence="1">
    <location>
        <begin position="1"/>
        <end position="41"/>
    </location>
</feature>
<feature type="compositionally biased region" description="Basic and acidic residues" evidence="1">
    <location>
        <begin position="61"/>
        <end position="74"/>
    </location>
</feature>
<name>A0A6J4KDP2_9BACT</name>
<sequence>RRAERAEHLEHQPRVVDVDAGEEARDEAGAQRHVRAEREHPVDRRVRLVPVEGVVADEPEDRVAGGREADEQRDLGAQPRHGVAHELAQDHQVVVERERAPPRGHRLEAVERGRERTVRRALEDGAQLALVVAGAVQEAEEHRGVHLVVEVVQRVADHPRVERRPVELPAHVLAEPEGALHGLARPLRARRLARRGGHAVEPAQQLLAVAPPVRGTLLEAPHHELRERRGEARAHAGERLGGARDVRRHHVPRGGSRERRDAGEHLVGEHARGVDARALVHVRVAGGLLGRHVRGGSEGHPELGERGGRARGRGRRAAPVVGGGGERLRDAEVRDEGVVAREQHVLGLDVAVDDPALVRVGQRVDHLAQDAHAVGDRELPLAVEPLAERLALDVRHDVVEEPVGLARVDEREDVRVEELRGDLDLAQEAVGADPAHEVRPQHLHGDRAAVPQVLGEVHGGHAAAPELAPKVVALGDCALQPAERCRRVHA</sequence>
<feature type="compositionally biased region" description="Basic and acidic residues" evidence="1">
    <location>
        <begin position="295"/>
        <end position="308"/>
    </location>
</feature>
<dbReference type="AntiFam" id="ANF00226">
    <property type="entry name" value="Shadow ORF (opposite pknB)"/>
</dbReference>
<accession>A0A6J4KDP2</accession>
<protein>
    <submittedName>
        <fullName evidence="2">Uncharacterized protein</fullName>
    </submittedName>
</protein>
<reference evidence="2" key="1">
    <citation type="submission" date="2020-02" db="EMBL/GenBank/DDBJ databases">
        <authorList>
            <person name="Meier V. D."/>
        </authorList>
    </citation>
    <scope>NUCLEOTIDE SEQUENCE</scope>
    <source>
        <strain evidence="2">AVDCRST_MAG40</strain>
    </source>
</reference>
<dbReference type="AlphaFoldDB" id="A0A6J4KDP2"/>
<proteinExistence type="predicted"/>
<dbReference type="EMBL" id="CADCTX010000139">
    <property type="protein sequence ID" value="CAA9302889.1"/>
    <property type="molecule type" value="Genomic_DNA"/>
</dbReference>
<organism evidence="2">
    <name type="scientific">uncultured Gemmatimonadaceae bacterium</name>
    <dbReference type="NCBI Taxonomy" id="246130"/>
    <lineage>
        <taxon>Bacteria</taxon>
        <taxon>Pseudomonadati</taxon>
        <taxon>Gemmatimonadota</taxon>
        <taxon>Gemmatimonadia</taxon>
        <taxon>Gemmatimonadales</taxon>
        <taxon>Gemmatimonadaceae</taxon>
        <taxon>environmental samples</taxon>
    </lineage>
</organism>